<dbReference type="EMBL" id="SDRB02011343">
    <property type="protein sequence ID" value="THG01737.1"/>
    <property type="molecule type" value="Genomic_DNA"/>
</dbReference>
<dbReference type="InterPro" id="IPR041118">
    <property type="entry name" value="Rx_N"/>
</dbReference>
<dbReference type="Pfam" id="PF25019">
    <property type="entry name" value="LRR_R13L1-DRL21"/>
    <property type="match status" value="1"/>
</dbReference>
<protein>
    <recommendedName>
        <fullName evidence="11">Rx N-terminal domain-containing protein</fullName>
    </recommendedName>
</protein>
<dbReference type="Gene3D" id="3.80.10.10">
    <property type="entry name" value="Ribonuclease Inhibitor"/>
    <property type="match status" value="2"/>
</dbReference>
<sequence length="783" mass="88536">MGDPVPLVVSHIVKTVIGKATTLINQKFQLLKGVEKDVKTLSSRLASIQAVLKDAEGKQLESEQLRDWLGKLKEATYDAEDVLETLATEASLWKRKHKSYDDWEKLQKLLKQGEKGSRVLITGRNTRVSEVTIGTQPPYLLDCLPEDQCWSLFEKIAFDRQNVLADDVQVEKHASEIVEKSKKLRTLILTSEYHNAFGKALGKLFRSLKYVRVLDLSSSTLMELPNSVKELKLLRYLDLSKTEIRALPNSICSLYNLETLKLLGCFWLFELPKDLGNLVNLQHLELDDMFWFKSSILPPKIGCLTVLQNLHAFQISHESGYGIDELKDMKCLKGTLHISKLENATNAAEAKLKEKEKLKKVVFEWSNSDGDPQHEAADESMLEDLQPHSNLEALHLVCYKGTRFPSWIRDRLLPNLVNLSLNHCSKCKVLSLGKLDHLKELHIKGMPELEEWPEAEYLSLKIMKISNCPMLRSLPNFFPDMELLKIKRCDSLKTLPLTPYLCSLTLVDNLILEDWNEKLEPIYRINDQGQHEPVRFVNDQGKMIEVMASYFRCVTDLKIIKCPMLQELPKYVCPQKLEISGCQRVNTLPEISQCLEQLVLDDCHGETLVRAIPNTNSLFSLVISNISSLNILPKLPHLSGLKALYIHCCSDLVSLAGEESSLQGIFSLKLLSIQNCPQLVTLPEQGLPIAIECLSIGSCHNLKSLGPKEVLRNLTCLKDLYLSDCPVLHSLPEEGLPASLQHLHIEGCPLLLKKCRNDRDPDWPKIMNTPDLELEPIDGDGAS</sequence>
<keyword evidence="4" id="KW-0611">Plant defense</keyword>
<dbReference type="GO" id="GO:0006952">
    <property type="term" value="P:defense response"/>
    <property type="evidence" value="ECO:0007669"/>
    <property type="project" value="UniProtKB-KW"/>
</dbReference>
<feature type="domain" description="NB-ARC" evidence="6">
    <location>
        <begin position="101"/>
        <end position="161"/>
    </location>
</feature>
<dbReference type="SUPFAM" id="SSF52540">
    <property type="entry name" value="P-loop containing nucleoside triphosphate hydrolases"/>
    <property type="match status" value="1"/>
</dbReference>
<feature type="domain" description="Disease resistance N-terminal" evidence="7">
    <location>
        <begin position="12"/>
        <end position="98"/>
    </location>
</feature>
<evidence type="ECO:0000256" key="2">
    <source>
        <dbReference type="ARBA" id="ARBA00022737"/>
    </source>
</evidence>
<dbReference type="InterPro" id="IPR056789">
    <property type="entry name" value="LRR_R13L1-DRL21"/>
</dbReference>
<dbReference type="InterPro" id="IPR032675">
    <property type="entry name" value="LRR_dom_sf"/>
</dbReference>
<dbReference type="SUPFAM" id="SSF52058">
    <property type="entry name" value="L domain-like"/>
    <property type="match status" value="2"/>
</dbReference>
<dbReference type="InterPro" id="IPR002182">
    <property type="entry name" value="NB-ARC"/>
</dbReference>
<evidence type="ECO:0000256" key="4">
    <source>
        <dbReference type="ARBA" id="ARBA00022821"/>
    </source>
</evidence>
<evidence type="ECO:0000259" key="6">
    <source>
        <dbReference type="Pfam" id="PF00931"/>
    </source>
</evidence>
<dbReference type="PANTHER" id="PTHR36766">
    <property type="entry name" value="PLANT BROAD-SPECTRUM MILDEW RESISTANCE PROTEIN RPW8"/>
    <property type="match status" value="1"/>
</dbReference>
<dbReference type="GO" id="GO:0043531">
    <property type="term" value="F:ADP binding"/>
    <property type="evidence" value="ECO:0007669"/>
    <property type="project" value="InterPro"/>
</dbReference>
<comment type="caution">
    <text evidence="9">The sequence shown here is derived from an EMBL/GenBank/DDBJ whole genome shotgun (WGS) entry which is preliminary data.</text>
</comment>
<dbReference type="GO" id="GO:0051707">
    <property type="term" value="P:response to other organism"/>
    <property type="evidence" value="ECO:0007669"/>
    <property type="project" value="UniProtKB-ARBA"/>
</dbReference>
<dbReference type="CDD" id="cd14798">
    <property type="entry name" value="RX-CC_like"/>
    <property type="match status" value="1"/>
</dbReference>
<dbReference type="PANTHER" id="PTHR36766:SF40">
    <property type="entry name" value="DISEASE RESISTANCE PROTEIN RGA3"/>
    <property type="match status" value="1"/>
</dbReference>
<dbReference type="Pfam" id="PF00931">
    <property type="entry name" value="NB-ARC"/>
    <property type="match status" value="1"/>
</dbReference>
<evidence type="ECO:0000259" key="8">
    <source>
        <dbReference type="Pfam" id="PF25019"/>
    </source>
</evidence>
<dbReference type="GO" id="GO:0005524">
    <property type="term" value="F:ATP binding"/>
    <property type="evidence" value="ECO:0007669"/>
    <property type="project" value="UniProtKB-KW"/>
</dbReference>
<dbReference type="AlphaFoldDB" id="A0A4V3WKQ3"/>
<evidence type="ECO:0000313" key="9">
    <source>
        <dbReference type="EMBL" id="THG01737.1"/>
    </source>
</evidence>
<evidence type="ECO:0000313" key="10">
    <source>
        <dbReference type="Proteomes" id="UP000306102"/>
    </source>
</evidence>
<name>A0A4V3WKQ3_CAMSN</name>
<keyword evidence="5" id="KW-0067">ATP-binding</keyword>
<dbReference type="InterPro" id="IPR038005">
    <property type="entry name" value="RX-like_CC"/>
</dbReference>
<evidence type="ECO:0000259" key="7">
    <source>
        <dbReference type="Pfam" id="PF18052"/>
    </source>
</evidence>
<evidence type="ECO:0000256" key="5">
    <source>
        <dbReference type="ARBA" id="ARBA00022840"/>
    </source>
</evidence>
<reference evidence="9 10" key="1">
    <citation type="journal article" date="2018" name="Proc. Natl. Acad. Sci. U.S.A.">
        <title>Draft genome sequence of Camellia sinensis var. sinensis provides insights into the evolution of the tea genome and tea quality.</title>
        <authorList>
            <person name="Wei C."/>
            <person name="Yang H."/>
            <person name="Wang S."/>
            <person name="Zhao J."/>
            <person name="Liu C."/>
            <person name="Gao L."/>
            <person name="Xia E."/>
            <person name="Lu Y."/>
            <person name="Tai Y."/>
            <person name="She G."/>
            <person name="Sun J."/>
            <person name="Cao H."/>
            <person name="Tong W."/>
            <person name="Gao Q."/>
            <person name="Li Y."/>
            <person name="Deng W."/>
            <person name="Jiang X."/>
            <person name="Wang W."/>
            <person name="Chen Q."/>
            <person name="Zhang S."/>
            <person name="Li H."/>
            <person name="Wu J."/>
            <person name="Wang P."/>
            <person name="Li P."/>
            <person name="Shi C."/>
            <person name="Zheng F."/>
            <person name="Jian J."/>
            <person name="Huang B."/>
            <person name="Shan D."/>
            <person name="Shi M."/>
            <person name="Fang C."/>
            <person name="Yue Y."/>
            <person name="Li F."/>
            <person name="Li D."/>
            <person name="Wei S."/>
            <person name="Han B."/>
            <person name="Jiang C."/>
            <person name="Yin Y."/>
            <person name="Xia T."/>
            <person name="Zhang Z."/>
            <person name="Bennetzen J.L."/>
            <person name="Zhao S."/>
            <person name="Wan X."/>
        </authorList>
    </citation>
    <scope>NUCLEOTIDE SEQUENCE [LARGE SCALE GENOMIC DNA]</scope>
    <source>
        <strain evidence="10">cv. Shuchazao</strain>
        <tissue evidence="9">Leaf</tissue>
    </source>
</reference>
<feature type="domain" description="R13L1/DRL21-like LRR repeat region" evidence="8">
    <location>
        <begin position="323"/>
        <end position="446"/>
    </location>
</feature>
<keyword evidence="2" id="KW-0677">Repeat</keyword>
<accession>A0A4V3WKQ3</accession>
<proteinExistence type="predicted"/>
<keyword evidence="10" id="KW-1185">Reference proteome</keyword>
<dbReference type="Gene3D" id="1.20.5.4130">
    <property type="match status" value="1"/>
</dbReference>
<organism evidence="9 10">
    <name type="scientific">Camellia sinensis var. sinensis</name>
    <name type="common">China tea</name>
    <dbReference type="NCBI Taxonomy" id="542762"/>
    <lineage>
        <taxon>Eukaryota</taxon>
        <taxon>Viridiplantae</taxon>
        <taxon>Streptophyta</taxon>
        <taxon>Embryophyta</taxon>
        <taxon>Tracheophyta</taxon>
        <taxon>Spermatophyta</taxon>
        <taxon>Magnoliopsida</taxon>
        <taxon>eudicotyledons</taxon>
        <taxon>Gunneridae</taxon>
        <taxon>Pentapetalae</taxon>
        <taxon>asterids</taxon>
        <taxon>Ericales</taxon>
        <taxon>Theaceae</taxon>
        <taxon>Camellia</taxon>
    </lineage>
</organism>
<gene>
    <name evidence="9" type="ORF">TEA_025002</name>
</gene>
<dbReference type="Proteomes" id="UP000306102">
    <property type="component" value="Unassembled WGS sequence"/>
</dbReference>
<keyword evidence="1" id="KW-0433">Leucine-rich repeat</keyword>
<dbReference type="STRING" id="542762.A0A4V3WKQ3"/>
<keyword evidence="3" id="KW-0547">Nucleotide-binding</keyword>
<dbReference type="InterPro" id="IPR027417">
    <property type="entry name" value="P-loop_NTPase"/>
</dbReference>
<dbReference type="Pfam" id="PF18052">
    <property type="entry name" value="Rx_N"/>
    <property type="match status" value="1"/>
</dbReference>
<evidence type="ECO:0000256" key="3">
    <source>
        <dbReference type="ARBA" id="ARBA00022741"/>
    </source>
</evidence>
<evidence type="ECO:0000256" key="1">
    <source>
        <dbReference type="ARBA" id="ARBA00022614"/>
    </source>
</evidence>
<evidence type="ECO:0008006" key="11">
    <source>
        <dbReference type="Google" id="ProtNLM"/>
    </source>
</evidence>